<organism evidence="1 2">
    <name type="scientific">Clostridium neuense</name>
    <dbReference type="NCBI Taxonomy" id="1728934"/>
    <lineage>
        <taxon>Bacteria</taxon>
        <taxon>Bacillati</taxon>
        <taxon>Bacillota</taxon>
        <taxon>Clostridia</taxon>
        <taxon>Eubacteriales</taxon>
        <taxon>Clostridiaceae</taxon>
        <taxon>Clostridium</taxon>
    </lineage>
</organism>
<accession>A0ABW8TC54</accession>
<keyword evidence="2" id="KW-1185">Reference proteome</keyword>
<comment type="caution">
    <text evidence="1">The sequence shown here is derived from an EMBL/GenBank/DDBJ whole genome shotgun (WGS) entry which is preliminary data.</text>
</comment>
<evidence type="ECO:0000313" key="2">
    <source>
        <dbReference type="Proteomes" id="UP001623592"/>
    </source>
</evidence>
<protein>
    <submittedName>
        <fullName evidence="1">Uncharacterized protein</fullName>
    </submittedName>
</protein>
<dbReference type="EMBL" id="JBJIAA010000003">
    <property type="protein sequence ID" value="MFL0249782.1"/>
    <property type="molecule type" value="Genomic_DNA"/>
</dbReference>
<dbReference type="RefSeq" id="WP_406786445.1">
    <property type="nucleotide sequence ID" value="NZ_JBJIAA010000003.1"/>
</dbReference>
<sequence>MESNVFSYLNKNYRYLNNYLRELDEIVFTSPYKAIIKGRSFTENLTKEVCKLEGYSLLNTTTQAGRLRKLESEGILKGKIYRTFNKVRRMGTRGEYNDKEKELEASLNMHRYAYNIACWFIKNYIDHEFEVVTYKYPTPPKDSNVEMASNLIKKMIKETQKSQEINKSYEKMIDYLDTNEKAQDIFENFLIESIIDNKEIDKKCLVQEFSKIQEALDK</sequence>
<reference evidence="1 2" key="1">
    <citation type="submission" date="2024-11" db="EMBL/GenBank/DDBJ databases">
        <authorList>
            <person name="Heng Y.C."/>
            <person name="Lim A.C.H."/>
            <person name="Lee J.K.Y."/>
            <person name="Kittelmann S."/>
        </authorList>
    </citation>
    <scope>NUCLEOTIDE SEQUENCE [LARGE SCALE GENOMIC DNA]</scope>
    <source>
        <strain evidence="1 2">WILCCON 0114</strain>
    </source>
</reference>
<evidence type="ECO:0000313" key="1">
    <source>
        <dbReference type="EMBL" id="MFL0249782.1"/>
    </source>
</evidence>
<gene>
    <name evidence="1" type="ORF">ACJDT4_05060</name>
</gene>
<dbReference type="Proteomes" id="UP001623592">
    <property type="component" value="Unassembled WGS sequence"/>
</dbReference>
<name>A0ABW8TC54_9CLOT</name>
<proteinExistence type="predicted"/>